<name>D3PG79_LEPSM</name>
<accession>D3PG79</accession>
<dbReference type="PANTHER" id="PTHR13238">
    <property type="entry name" value="PROTEIN C21ORF59"/>
    <property type="match status" value="1"/>
</dbReference>
<proteinExistence type="evidence at transcript level"/>
<sequence>MVLLTIKNNDEKIFTYEVTLNTQVEKVLTEVVRLKNGVEKINRLAESVQDLITYGVSWPPERRGLLVEQAQELRLDPNLDLSSRYPLRNGLKFSSNPDPLLKRSGLSISDSESCRVLLESTTAAKNLSKSDPLKWEHIKNGLDIMKGALNIVFPKGIPLFDPVRMELDNREEVESSNLWDPTVYSLWFASKCLEDSEPLYKYLGKNEKSKCIIKVSKRGQGPPPKEKPFSDEEEKKLLLEQYKRSEVFKKLAEQEDESSSAWADNDELKKKFTGLEHISWKTGFY</sequence>
<dbReference type="AlphaFoldDB" id="D3PG79"/>
<dbReference type="InterPro" id="IPR021298">
    <property type="entry name" value="CFAP298"/>
</dbReference>
<dbReference type="OrthoDB" id="276065at2759"/>
<gene>
    <name evidence="1" type="primary">CU059</name>
</gene>
<dbReference type="EMBL" id="BT120635">
    <property type="protein sequence ID" value="ADD24275.1"/>
    <property type="molecule type" value="mRNA"/>
</dbReference>
<protein>
    <submittedName>
        <fullName evidence="1">Protein C21orf59 homolog</fullName>
    </submittedName>
</protein>
<dbReference type="Pfam" id="PF11069">
    <property type="entry name" value="CFAP298"/>
    <property type="match status" value="1"/>
</dbReference>
<reference evidence="1" key="1">
    <citation type="submission" date="2010-03" db="EMBL/GenBank/DDBJ databases">
        <title>Lepeophtheirus salmonis ESTs and full-length cDNAs.</title>
        <authorList>
            <person name="Yasuike M."/>
            <person name="von Schalburg K."/>
            <person name="Cooper G."/>
            <person name="Leong J."/>
            <person name="Jones S.R.M."/>
            <person name="Koop B.F."/>
        </authorList>
    </citation>
    <scope>NUCLEOTIDE SEQUENCE</scope>
    <source>
        <tissue evidence="1">Whole</tissue>
    </source>
</reference>
<evidence type="ECO:0000313" key="1">
    <source>
        <dbReference type="EMBL" id="ADD24275.1"/>
    </source>
</evidence>
<organism evidence="1">
    <name type="scientific">Lepeophtheirus salmonis</name>
    <name type="common">Salmon louse</name>
    <name type="synonym">Caligus salmonis</name>
    <dbReference type="NCBI Taxonomy" id="72036"/>
    <lineage>
        <taxon>Eukaryota</taxon>
        <taxon>Metazoa</taxon>
        <taxon>Ecdysozoa</taxon>
        <taxon>Arthropoda</taxon>
        <taxon>Crustacea</taxon>
        <taxon>Multicrustacea</taxon>
        <taxon>Hexanauplia</taxon>
        <taxon>Copepoda</taxon>
        <taxon>Siphonostomatoida</taxon>
        <taxon>Caligidae</taxon>
        <taxon>Lepeophtheirus</taxon>
    </lineage>
</organism>
<dbReference type="GO" id="GO:0003352">
    <property type="term" value="P:regulation of cilium movement"/>
    <property type="evidence" value="ECO:0007669"/>
    <property type="project" value="InterPro"/>
</dbReference>